<evidence type="ECO:0000256" key="6">
    <source>
        <dbReference type="PROSITE-ProRule" id="PRU00284"/>
    </source>
</evidence>
<dbReference type="HOGENOM" id="CLU_000445_107_18_9"/>
<dbReference type="EMBL" id="CP006254">
    <property type="protein sequence ID" value="AGT33733.1"/>
    <property type="molecule type" value="Genomic_DNA"/>
</dbReference>
<keyword evidence="3 7" id="KW-0472">Membrane</keyword>
<organism evidence="10 11">
    <name type="scientific">Geobacillus genomosp. 3</name>
    <dbReference type="NCBI Taxonomy" id="1921421"/>
    <lineage>
        <taxon>Bacteria</taxon>
        <taxon>Bacillati</taxon>
        <taxon>Bacillota</taxon>
        <taxon>Bacilli</taxon>
        <taxon>Bacillales</taxon>
        <taxon>Anoxybacillaceae</taxon>
        <taxon>Geobacillus</taxon>
    </lineage>
</organism>
<dbReference type="GO" id="GO:0005886">
    <property type="term" value="C:plasma membrane"/>
    <property type="evidence" value="ECO:0007669"/>
    <property type="project" value="UniProtKB-SubCell"/>
</dbReference>
<dbReference type="PANTHER" id="PTHR32089:SF112">
    <property type="entry name" value="LYSOZYME-LIKE PROTEIN-RELATED"/>
    <property type="match status" value="1"/>
</dbReference>
<dbReference type="STRING" id="1921421.M493_17630"/>
<feature type="transmembrane region" description="Helical" evidence="7">
    <location>
        <begin position="48"/>
        <end position="69"/>
    </location>
</feature>
<feature type="domain" description="HAMP" evidence="9">
    <location>
        <begin position="70"/>
        <end position="123"/>
    </location>
</feature>
<dbReference type="GO" id="GO:0004888">
    <property type="term" value="F:transmembrane signaling receptor activity"/>
    <property type="evidence" value="ECO:0007669"/>
    <property type="project" value="InterPro"/>
</dbReference>
<evidence type="ECO:0000313" key="10">
    <source>
        <dbReference type="EMBL" id="AGT33733.1"/>
    </source>
</evidence>
<dbReference type="PRINTS" id="PR00260">
    <property type="entry name" value="CHEMTRNSDUCR"/>
</dbReference>
<evidence type="ECO:0000256" key="1">
    <source>
        <dbReference type="ARBA" id="ARBA00004236"/>
    </source>
</evidence>
<dbReference type="Gene3D" id="1.10.8.500">
    <property type="entry name" value="HAMP domain in histidine kinase"/>
    <property type="match status" value="1"/>
</dbReference>
<gene>
    <name evidence="10" type="ORF">M493_17630</name>
</gene>
<dbReference type="Proteomes" id="UP000015500">
    <property type="component" value="Chromosome"/>
</dbReference>
<evidence type="ECO:0000256" key="5">
    <source>
        <dbReference type="ARBA" id="ARBA00029447"/>
    </source>
</evidence>
<dbReference type="InterPro" id="IPR003660">
    <property type="entry name" value="HAMP_dom"/>
</dbReference>
<dbReference type="PANTHER" id="PTHR32089">
    <property type="entry name" value="METHYL-ACCEPTING CHEMOTAXIS PROTEIN MCPB"/>
    <property type="match status" value="1"/>
</dbReference>
<dbReference type="SMART" id="SM00304">
    <property type="entry name" value="HAMP"/>
    <property type="match status" value="1"/>
</dbReference>
<evidence type="ECO:0000256" key="3">
    <source>
        <dbReference type="ARBA" id="ARBA00023136"/>
    </source>
</evidence>
<evidence type="ECO:0000256" key="7">
    <source>
        <dbReference type="SAM" id="Phobius"/>
    </source>
</evidence>
<keyword evidence="2" id="KW-1003">Cell membrane</keyword>
<dbReference type="AlphaFoldDB" id="S5ZT59"/>
<evidence type="ECO:0000256" key="2">
    <source>
        <dbReference type="ARBA" id="ARBA00022475"/>
    </source>
</evidence>
<dbReference type="InterPro" id="IPR004090">
    <property type="entry name" value="Chemotax_Me-accpt_rcpt"/>
</dbReference>
<reference evidence="10 11" key="1">
    <citation type="journal article" date="2014" name="Genome Announc.">
        <title>Complete Genome Sequence of the Thermophilic Polychlorinated Biphenyl Degrader Geobacillus sp. Strain JF8 (NBRC 109937).</title>
        <authorList>
            <person name="Shintani M."/>
            <person name="Ohtsubo Y."/>
            <person name="Fukuda K."/>
            <person name="Hosoyama A."/>
            <person name="Ohji S."/>
            <person name="Yamazoe A."/>
            <person name="Fujita N."/>
            <person name="Nagata Y."/>
            <person name="Tsuda M."/>
            <person name="Hatta T."/>
            <person name="Kimbara K."/>
        </authorList>
    </citation>
    <scope>NUCLEOTIDE SEQUENCE [LARGE SCALE GENOMIC DNA]</scope>
    <source>
        <strain evidence="10 11">JF8</strain>
    </source>
</reference>
<comment type="similarity">
    <text evidence="5">Belongs to the methyl-accepting chemotaxis (MCP) protein family.</text>
</comment>
<sequence>MGGTDRSFGLRLKLVVFTTALALITYSTSALFLYVLYDWWFASFNKGVFTIIVLLLGIFWSGVLAYVAAGWITRPLQRLEEAAVKAAGGHIEADVPLPPSNDEIRSLAVAFNRMLGHLRAVVANIEENAVRTNEKTAEIKEASEAAAGRAHDIAATIDDISKGAAASAEATQAAAAAVEDVLAIAEQVKGTAERAEQSAQAMAETLKASCDAIRSLVDGIGQLADDQERSRAVVKQLEGNAKQIGNITLLVADIAEQTNLLALNASIEAARAGEHGRGFAVVAEEVRKLADESAKAVKQIAELVGNIQNEVAHVVAQMDKQVAASNAAAAKGERTNAAIAAMTASADELIRAVHEIAGLAKNQMVHMGRAAAQAQEVAAIAEQTSAGALEVAAATRAQTAAIGDVHKLANELVEQAEQLQAAVARFRAS</sequence>
<feature type="transmembrane region" description="Helical" evidence="7">
    <location>
        <begin position="12"/>
        <end position="36"/>
    </location>
</feature>
<dbReference type="KEGG" id="gjf:M493_17630"/>
<dbReference type="Gene3D" id="1.10.287.950">
    <property type="entry name" value="Methyl-accepting chemotaxis protein"/>
    <property type="match status" value="1"/>
</dbReference>
<dbReference type="SMART" id="SM00283">
    <property type="entry name" value="MA"/>
    <property type="match status" value="1"/>
</dbReference>
<evidence type="ECO:0000259" key="8">
    <source>
        <dbReference type="PROSITE" id="PS50111"/>
    </source>
</evidence>
<dbReference type="SUPFAM" id="SSF58104">
    <property type="entry name" value="Methyl-accepting chemotaxis protein (MCP) signaling domain"/>
    <property type="match status" value="1"/>
</dbReference>
<keyword evidence="4 6" id="KW-0807">Transducer</keyword>
<evidence type="ECO:0000259" key="9">
    <source>
        <dbReference type="PROSITE" id="PS50885"/>
    </source>
</evidence>
<feature type="domain" description="Methyl-accepting transducer" evidence="8">
    <location>
        <begin position="142"/>
        <end position="392"/>
    </location>
</feature>
<dbReference type="Pfam" id="PF00672">
    <property type="entry name" value="HAMP"/>
    <property type="match status" value="1"/>
</dbReference>
<accession>S5ZT59</accession>
<protein>
    <submittedName>
        <fullName evidence="10">Methyl-accepting chemotaxis protein</fullName>
    </submittedName>
</protein>
<dbReference type="RefSeq" id="WP_020961516.1">
    <property type="nucleotide sequence ID" value="NC_022080.4"/>
</dbReference>
<dbReference type="Pfam" id="PF00015">
    <property type="entry name" value="MCPsignal"/>
    <property type="match status" value="1"/>
</dbReference>
<dbReference type="PROSITE" id="PS50111">
    <property type="entry name" value="CHEMOTAXIS_TRANSDUC_2"/>
    <property type="match status" value="1"/>
</dbReference>
<dbReference type="CDD" id="cd06225">
    <property type="entry name" value="HAMP"/>
    <property type="match status" value="1"/>
</dbReference>
<evidence type="ECO:0000256" key="4">
    <source>
        <dbReference type="ARBA" id="ARBA00023224"/>
    </source>
</evidence>
<keyword evidence="7" id="KW-1133">Transmembrane helix</keyword>
<evidence type="ECO:0000313" key="11">
    <source>
        <dbReference type="Proteomes" id="UP000015500"/>
    </source>
</evidence>
<dbReference type="InterPro" id="IPR004089">
    <property type="entry name" value="MCPsignal_dom"/>
</dbReference>
<dbReference type="GO" id="GO:0007165">
    <property type="term" value="P:signal transduction"/>
    <property type="evidence" value="ECO:0007669"/>
    <property type="project" value="UniProtKB-KW"/>
</dbReference>
<name>S5ZT59_GEOG3</name>
<keyword evidence="11" id="KW-1185">Reference proteome</keyword>
<keyword evidence="7" id="KW-0812">Transmembrane</keyword>
<dbReference type="PROSITE" id="PS50885">
    <property type="entry name" value="HAMP"/>
    <property type="match status" value="1"/>
</dbReference>
<proteinExistence type="inferred from homology"/>
<dbReference type="OrthoDB" id="2489132at2"/>
<dbReference type="PATRIC" id="fig|1345697.3.peg.3481"/>
<dbReference type="GO" id="GO:0006935">
    <property type="term" value="P:chemotaxis"/>
    <property type="evidence" value="ECO:0007669"/>
    <property type="project" value="InterPro"/>
</dbReference>
<comment type="subcellular location">
    <subcellularLocation>
        <location evidence="1">Cell membrane</location>
    </subcellularLocation>
</comment>